<dbReference type="InterPro" id="IPR017438">
    <property type="entry name" value="ATP-NAD_kinase_N"/>
</dbReference>
<dbReference type="NCBIfam" id="NF009604">
    <property type="entry name" value="PRK13057.1"/>
    <property type="match status" value="1"/>
</dbReference>
<dbReference type="Pfam" id="PF00781">
    <property type="entry name" value="DAGK_cat"/>
    <property type="match status" value="1"/>
</dbReference>
<comment type="cofactor">
    <cofactor evidence="1">
        <name>Mg(2+)</name>
        <dbReference type="ChEBI" id="CHEBI:18420"/>
    </cofactor>
</comment>
<keyword evidence="8" id="KW-0460">Magnesium</keyword>
<dbReference type="GO" id="GO:0016301">
    <property type="term" value="F:kinase activity"/>
    <property type="evidence" value="ECO:0007669"/>
    <property type="project" value="UniProtKB-KW"/>
</dbReference>
<dbReference type="Pfam" id="PF19279">
    <property type="entry name" value="YegS_C"/>
    <property type="match status" value="1"/>
</dbReference>
<keyword evidence="3 13" id="KW-0808">Transferase</keyword>
<evidence type="ECO:0000256" key="4">
    <source>
        <dbReference type="ARBA" id="ARBA00022723"/>
    </source>
</evidence>
<organism evidence="13 14">
    <name type="scientific">Microvirga puerhi</name>
    <dbReference type="NCBI Taxonomy" id="2876078"/>
    <lineage>
        <taxon>Bacteria</taxon>
        <taxon>Pseudomonadati</taxon>
        <taxon>Pseudomonadota</taxon>
        <taxon>Alphaproteobacteria</taxon>
        <taxon>Hyphomicrobiales</taxon>
        <taxon>Methylobacteriaceae</taxon>
        <taxon>Microvirga</taxon>
    </lineage>
</organism>
<evidence type="ECO:0000256" key="1">
    <source>
        <dbReference type="ARBA" id="ARBA00001946"/>
    </source>
</evidence>
<keyword evidence="9" id="KW-0443">Lipid metabolism</keyword>
<evidence type="ECO:0000313" key="14">
    <source>
        <dbReference type="Proteomes" id="UP000704176"/>
    </source>
</evidence>
<dbReference type="PANTHER" id="PTHR12358:SF106">
    <property type="entry name" value="LIPID KINASE YEGS"/>
    <property type="match status" value="1"/>
</dbReference>
<feature type="domain" description="DAGKc" evidence="12">
    <location>
        <begin position="1"/>
        <end position="127"/>
    </location>
</feature>
<dbReference type="InterPro" id="IPR050187">
    <property type="entry name" value="Lipid_Phosphate_FormReg"/>
</dbReference>
<evidence type="ECO:0000256" key="11">
    <source>
        <dbReference type="ARBA" id="ARBA00023264"/>
    </source>
</evidence>
<dbReference type="EMBL" id="JAIRBM010000006">
    <property type="protein sequence ID" value="MBZ6076734.1"/>
    <property type="molecule type" value="Genomic_DNA"/>
</dbReference>
<evidence type="ECO:0000256" key="10">
    <source>
        <dbReference type="ARBA" id="ARBA00023209"/>
    </source>
</evidence>
<dbReference type="EC" id="2.7.1.-" evidence="13"/>
<keyword evidence="11" id="KW-1208">Phospholipid metabolism</keyword>
<evidence type="ECO:0000256" key="6">
    <source>
        <dbReference type="ARBA" id="ARBA00022777"/>
    </source>
</evidence>
<evidence type="ECO:0000313" key="13">
    <source>
        <dbReference type="EMBL" id="MBZ6076734.1"/>
    </source>
</evidence>
<comment type="caution">
    <text evidence="13">The sequence shown here is derived from an EMBL/GenBank/DDBJ whole genome shotgun (WGS) entry which is preliminary data.</text>
</comment>
<accession>A0ABS7VNC6</accession>
<dbReference type="NCBIfam" id="TIGR00147">
    <property type="entry name" value="YegS/Rv2252/BmrU family lipid kinase"/>
    <property type="match status" value="1"/>
</dbReference>
<dbReference type="Gene3D" id="2.60.200.40">
    <property type="match status" value="1"/>
</dbReference>
<dbReference type="RefSeq" id="WP_224313042.1">
    <property type="nucleotide sequence ID" value="NZ_JAIRBM010000006.1"/>
</dbReference>
<dbReference type="Proteomes" id="UP000704176">
    <property type="component" value="Unassembled WGS sequence"/>
</dbReference>
<dbReference type="InterPro" id="IPR001206">
    <property type="entry name" value="Diacylglycerol_kinase_cat_dom"/>
</dbReference>
<dbReference type="InterPro" id="IPR005218">
    <property type="entry name" value="Diacylglycerol/lipid_kinase"/>
</dbReference>
<dbReference type="InterPro" id="IPR045540">
    <property type="entry name" value="YegS/DAGK_C"/>
</dbReference>
<protein>
    <submittedName>
        <fullName evidence="13">Lipid kinase</fullName>
        <ecNumber evidence="13">2.7.1.-</ecNumber>
    </submittedName>
</protein>
<keyword evidence="10" id="KW-0594">Phospholipid biosynthesis</keyword>
<evidence type="ECO:0000259" key="12">
    <source>
        <dbReference type="PROSITE" id="PS50146"/>
    </source>
</evidence>
<dbReference type="SMART" id="SM00046">
    <property type="entry name" value="DAGKc"/>
    <property type="match status" value="1"/>
</dbReference>
<gene>
    <name evidence="13" type="ORF">K9B37_10650</name>
</gene>
<sequence length="289" mass="31035">MSRRALLIVNAKSRTGASQCERAVAILESHGIEPVHRDCEGREDLSPLIVDHADKVDCVVVGGGDGTLNAAALGIIETGLPLGILPLGTANDLARTLGIPFDLDGAVDLIAAGKTRRIDLGLVNGQPFFNVASIGLSAELAQKLTRDIKRRFGRLGYALVALKVLAQARPFSATIISETESARVKTLQIAVGNGRYYGGGNAVEKDAAIDDEHLDLYSLEFKRAWKLALMARSFRNGAHGAWREVRAVRAQEFDIRTRIPRPVNADGEIVTRTPAHFSIKPGAVTVFAP</sequence>
<name>A0ABS7VNC6_9HYPH</name>
<dbReference type="InterPro" id="IPR016064">
    <property type="entry name" value="NAD/diacylglycerol_kinase_sf"/>
</dbReference>
<dbReference type="SUPFAM" id="SSF111331">
    <property type="entry name" value="NAD kinase/diacylglycerol kinase-like"/>
    <property type="match status" value="1"/>
</dbReference>
<dbReference type="PANTHER" id="PTHR12358">
    <property type="entry name" value="SPHINGOSINE KINASE"/>
    <property type="match status" value="1"/>
</dbReference>
<dbReference type="PROSITE" id="PS50146">
    <property type="entry name" value="DAGK"/>
    <property type="match status" value="1"/>
</dbReference>
<evidence type="ECO:0000256" key="9">
    <source>
        <dbReference type="ARBA" id="ARBA00023098"/>
    </source>
</evidence>
<evidence type="ECO:0000256" key="8">
    <source>
        <dbReference type="ARBA" id="ARBA00022842"/>
    </source>
</evidence>
<evidence type="ECO:0000256" key="7">
    <source>
        <dbReference type="ARBA" id="ARBA00022840"/>
    </source>
</evidence>
<keyword evidence="7" id="KW-0067">ATP-binding</keyword>
<reference evidence="13 14" key="1">
    <citation type="submission" date="2021-09" db="EMBL/GenBank/DDBJ databases">
        <title>The complete genome sequence of a new microorganism.</title>
        <authorList>
            <person name="Zi Z."/>
        </authorList>
    </citation>
    <scope>NUCLEOTIDE SEQUENCE [LARGE SCALE GENOMIC DNA]</scope>
    <source>
        <strain evidence="13 14">WGZ8</strain>
    </source>
</reference>
<evidence type="ECO:0000256" key="3">
    <source>
        <dbReference type="ARBA" id="ARBA00022679"/>
    </source>
</evidence>
<evidence type="ECO:0000256" key="2">
    <source>
        <dbReference type="ARBA" id="ARBA00022516"/>
    </source>
</evidence>
<keyword evidence="2" id="KW-0444">Lipid biosynthesis</keyword>
<keyword evidence="4" id="KW-0479">Metal-binding</keyword>
<evidence type="ECO:0000256" key="5">
    <source>
        <dbReference type="ARBA" id="ARBA00022741"/>
    </source>
</evidence>
<keyword evidence="14" id="KW-1185">Reference proteome</keyword>
<dbReference type="Gene3D" id="3.40.50.10330">
    <property type="entry name" value="Probable inorganic polyphosphate/atp-NAD kinase, domain 1"/>
    <property type="match status" value="1"/>
</dbReference>
<keyword evidence="5" id="KW-0547">Nucleotide-binding</keyword>
<keyword evidence="6 13" id="KW-0418">Kinase</keyword>
<proteinExistence type="predicted"/>